<dbReference type="AlphaFoldDB" id="A0A9Q3ULU6"/>
<dbReference type="RefSeq" id="WP_228232648.1">
    <property type="nucleotide sequence ID" value="NZ_JAJGNA010000002.1"/>
</dbReference>
<keyword evidence="1" id="KW-0059">Arsenical resistance</keyword>
<keyword evidence="4" id="KW-1185">Reference proteome</keyword>
<dbReference type="InterPro" id="IPR036196">
    <property type="entry name" value="Ptyr_pPase_sf"/>
</dbReference>
<sequence>MKTPLKLLFLCTANSCRSILGEALANHLGEGRLLARSAGSHPSGQVNARALAVLERHGVPVGEPTSKSMDDLGDQWFDVVITVCDAAAGEACPVWLSESAKVHWGIPDPAAAQGDEAHIQAVFEDTYARLRARLEEVVALDLEALNLLGLTAALQKIHRDQGDH</sequence>
<gene>
    <name evidence="3" type="ORF">LL252_02320</name>
</gene>
<accession>A0A9Q3ULU6</accession>
<dbReference type="Pfam" id="PF01451">
    <property type="entry name" value="LMWPc"/>
    <property type="match status" value="1"/>
</dbReference>
<dbReference type="SMART" id="SM00226">
    <property type="entry name" value="LMWPc"/>
    <property type="match status" value="1"/>
</dbReference>
<evidence type="ECO:0000256" key="1">
    <source>
        <dbReference type="ARBA" id="ARBA00022849"/>
    </source>
</evidence>
<dbReference type="Gene3D" id="3.40.50.2300">
    <property type="match status" value="1"/>
</dbReference>
<dbReference type="PANTHER" id="PTHR43428">
    <property type="entry name" value="ARSENATE REDUCTASE"/>
    <property type="match status" value="1"/>
</dbReference>
<dbReference type="SUPFAM" id="SSF52788">
    <property type="entry name" value="Phosphotyrosine protein phosphatases I"/>
    <property type="match status" value="1"/>
</dbReference>
<evidence type="ECO:0000259" key="2">
    <source>
        <dbReference type="SMART" id="SM00226"/>
    </source>
</evidence>
<organism evidence="3 4">
    <name type="scientific">Alloalcanivorax marinus</name>
    <dbReference type="NCBI Taxonomy" id="1177169"/>
    <lineage>
        <taxon>Bacteria</taxon>
        <taxon>Pseudomonadati</taxon>
        <taxon>Pseudomonadota</taxon>
        <taxon>Gammaproteobacteria</taxon>
        <taxon>Oceanospirillales</taxon>
        <taxon>Alcanivoracaceae</taxon>
        <taxon>Alloalcanivorax</taxon>
    </lineage>
</organism>
<feature type="domain" description="Phosphotyrosine protein phosphatase I" evidence="2">
    <location>
        <begin position="5"/>
        <end position="140"/>
    </location>
</feature>
<protein>
    <submittedName>
        <fullName evidence="3">Arsenate reductase ArsC</fullName>
    </submittedName>
</protein>
<name>A0A9Q3ULU6_9GAMM</name>
<comment type="caution">
    <text evidence="3">The sequence shown here is derived from an EMBL/GenBank/DDBJ whole genome shotgun (WGS) entry which is preliminary data.</text>
</comment>
<dbReference type="InterPro" id="IPR023485">
    <property type="entry name" value="Ptyr_pPase"/>
</dbReference>
<proteinExistence type="predicted"/>
<dbReference type="CDD" id="cd16345">
    <property type="entry name" value="LMWP_ArsC"/>
    <property type="match status" value="1"/>
</dbReference>
<dbReference type="GO" id="GO:0046685">
    <property type="term" value="P:response to arsenic-containing substance"/>
    <property type="evidence" value="ECO:0007669"/>
    <property type="project" value="UniProtKB-KW"/>
</dbReference>
<dbReference type="PANTHER" id="PTHR43428:SF1">
    <property type="entry name" value="ARSENATE REDUCTASE"/>
    <property type="match status" value="1"/>
</dbReference>
<evidence type="ECO:0000313" key="4">
    <source>
        <dbReference type="Proteomes" id="UP001108027"/>
    </source>
</evidence>
<reference evidence="3" key="1">
    <citation type="submission" date="2021-10" db="EMBL/GenBank/DDBJ databases">
        <title>The diversity and Nitrogen Metabolism of Culturable Nitrate-Utilizing Bacteria Within the Oxygen Minimum Zone of the Changjiang (Yangtze River)Estuary.</title>
        <authorList>
            <person name="Zhang D."/>
            <person name="Zheng J."/>
            <person name="Liu S."/>
            <person name="He W."/>
        </authorList>
    </citation>
    <scope>NUCLEOTIDE SEQUENCE</scope>
    <source>
        <strain evidence="3">FXH-223</strain>
    </source>
</reference>
<dbReference type="Proteomes" id="UP001108027">
    <property type="component" value="Unassembled WGS sequence"/>
</dbReference>
<dbReference type="EMBL" id="JAJGNA010000002">
    <property type="protein sequence ID" value="MCC4307393.1"/>
    <property type="molecule type" value="Genomic_DNA"/>
</dbReference>
<evidence type="ECO:0000313" key="3">
    <source>
        <dbReference type="EMBL" id="MCC4307393.1"/>
    </source>
</evidence>